<sequence>MKHVLIAAALLSLGGVAAGCGDNSDSTESASSTPTSASSSPTSAPTDGTSDDLCTALTAGSSIKDGADVADFAAGLEKAGTPTDIPTEARKGFETYVGVLEDVDPKATAKDLQNMKNVDLSKEEQTNVQAFLGYASQTCAPSAPSAPSSSN</sequence>
<evidence type="ECO:0000313" key="4">
    <source>
        <dbReference type="Proteomes" id="UP001501771"/>
    </source>
</evidence>
<protein>
    <recommendedName>
        <fullName evidence="5">Hemophore-related protein</fullName>
    </recommendedName>
</protein>
<feature type="chain" id="PRO_5045274641" description="Hemophore-related protein" evidence="2">
    <location>
        <begin position="18"/>
        <end position="151"/>
    </location>
</feature>
<evidence type="ECO:0008006" key="5">
    <source>
        <dbReference type="Google" id="ProtNLM"/>
    </source>
</evidence>
<dbReference type="PROSITE" id="PS51257">
    <property type="entry name" value="PROKAR_LIPOPROTEIN"/>
    <property type="match status" value="1"/>
</dbReference>
<evidence type="ECO:0000256" key="2">
    <source>
        <dbReference type="SAM" id="SignalP"/>
    </source>
</evidence>
<keyword evidence="2" id="KW-0732">Signal</keyword>
<feature type="region of interest" description="Disordered" evidence="1">
    <location>
        <begin position="20"/>
        <end position="53"/>
    </location>
</feature>
<reference evidence="4" key="1">
    <citation type="journal article" date="2019" name="Int. J. Syst. Evol. Microbiol.">
        <title>The Global Catalogue of Microorganisms (GCM) 10K type strain sequencing project: providing services to taxonomists for standard genome sequencing and annotation.</title>
        <authorList>
            <consortium name="The Broad Institute Genomics Platform"/>
            <consortium name="The Broad Institute Genome Sequencing Center for Infectious Disease"/>
            <person name="Wu L."/>
            <person name="Ma J."/>
        </authorList>
    </citation>
    <scope>NUCLEOTIDE SEQUENCE [LARGE SCALE GENOMIC DNA]</scope>
    <source>
        <strain evidence="4">JCM 16022</strain>
    </source>
</reference>
<feature type="signal peptide" evidence="2">
    <location>
        <begin position="1"/>
        <end position="17"/>
    </location>
</feature>
<gene>
    <name evidence="3" type="ORF">GCM10009844_10560</name>
</gene>
<keyword evidence="4" id="KW-1185">Reference proteome</keyword>
<organism evidence="3 4">
    <name type="scientific">Nocardioides koreensis</name>
    <dbReference type="NCBI Taxonomy" id="433651"/>
    <lineage>
        <taxon>Bacteria</taxon>
        <taxon>Bacillati</taxon>
        <taxon>Actinomycetota</taxon>
        <taxon>Actinomycetes</taxon>
        <taxon>Propionibacteriales</taxon>
        <taxon>Nocardioidaceae</taxon>
        <taxon>Nocardioides</taxon>
    </lineage>
</organism>
<feature type="compositionally biased region" description="Low complexity" evidence="1">
    <location>
        <begin position="20"/>
        <end position="48"/>
    </location>
</feature>
<proteinExistence type="predicted"/>
<name>A0ABP5L2H8_9ACTN</name>
<comment type="caution">
    <text evidence="3">The sequence shown here is derived from an EMBL/GenBank/DDBJ whole genome shotgun (WGS) entry which is preliminary data.</text>
</comment>
<evidence type="ECO:0000256" key="1">
    <source>
        <dbReference type="SAM" id="MobiDB-lite"/>
    </source>
</evidence>
<dbReference type="EMBL" id="BAAAQR010000002">
    <property type="protein sequence ID" value="GAA2140684.1"/>
    <property type="molecule type" value="Genomic_DNA"/>
</dbReference>
<dbReference type="Proteomes" id="UP001501771">
    <property type="component" value="Unassembled WGS sequence"/>
</dbReference>
<accession>A0ABP5L2H8</accession>
<dbReference type="RefSeq" id="WP_344148669.1">
    <property type="nucleotide sequence ID" value="NZ_BAAAQR010000002.1"/>
</dbReference>
<evidence type="ECO:0000313" key="3">
    <source>
        <dbReference type="EMBL" id="GAA2140684.1"/>
    </source>
</evidence>